<evidence type="ECO:0000313" key="1">
    <source>
        <dbReference type="EMBL" id="KAK0157164.1"/>
    </source>
</evidence>
<dbReference type="AlphaFoldDB" id="A0AA39C3G7"/>
<keyword evidence="2" id="KW-1185">Reference proteome</keyword>
<name>A0AA39C3G7_MICHY</name>
<reference evidence="1" key="2">
    <citation type="submission" date="2023-03" db="EMBL/GenBank/DDBJ databases">
        <authorList>
            <person name="Inwood S.N."/>
            <person name="Skelly J.G."/>
            <person name="Guhlin J."/>
            <person name="Harrop T.W.R."/>
            <person name="Goldson S.G."/>
            <person name="Dearden P.K."/>
        </authorList>
    </citation>
    <scope>NUCLEOTIDE SEQUENCE</scope>
    <source>
        <strain evidence="1">Lincoln</strain>
        <tissue evidence="1">Whole body</tissue>
    </source>
</reference>
<dbReference type="EMBL" id="JAQQBR010002248">
    <property type="protein sequence ID" value="KAK0157164.1"/>
    <property type="molecule type" value="Genomic_DNA"/>
</dbReference>
<evidence type="ECO:0000313" key="2">
    <source>
        <dbReference type="Proteomes" id="UP001168972"/>
    </source>
</evidence>
<feature type="non-terminal residue" evidence="1">
    <location>
        <position position="140"/>
    </location>
</feature>
<proteinExistence type="predicted"/>
<gene>
    <name evidence="1" type="ORF">PV327_011351</name>
</gene>
<comment type="caution">
    <text evidence="1">The sequence shown here is derived from an EMBL/GenBank/DDBJ whole genome shotgun (WGS) entry which is preliminary data.</text>
</comment>
<organism evidence="1 2">
    <name type="scientific">Microctonus hyperodae</name>
    <name type="common">Parasitoid wasp</name>
    <dbReference type="NCBI Taxonomy" id="165561"/>
    <lineage>
        <taxon>Eukaryota</taxon>
        <taxon>Metazoa</taxon>
        <taxon>Ecdysozoa</taxon>
        <taxon>Arthropoda</taxon>
        <taxon>Hexapoda</taxon>
        <taxon>Insecta</taxon>
        <taxon>Pterygota</taxon>
        <taxon>Neoptera</taxon>
        <taxon>Endopterygota</taxon>
        <taxon>Hymenoptera</taxon>
        <taxon>Apocrita</taxon>
        <taxon>Ichneumonoidea</taxon>
        <taxon>Braconidae</taxon>
        <taxon>Euphorinae</taxon>
        <taxon>Microctonus</taxon>
    </lineage>
</organism>
<sequence>LNEERSAFNIVSTFIRNSSDSSDSKFTLKSPPKIIGNLSCPLPRIAAPLRLYTSKELWMKYIISSMLWFGEILEPKLWALGPKAYVDTRRYRYECRTMRKPIMVSDADTEQSSNIFRMKNPQAAAEDNINQVKELIIKQQ</sequence>
<reference evidence="1" key="1">
    <citation type="journal article" date="2023" name="bioRxiv">
        <title>Scaffold-level genome assemblies of two parasitoid biocontrol wasps reveal the parthenogenesis mechanism and an associated novel virus.</title>
        <authorList>
            <person name="Inwood S."/>
            <person name="Skelly J."/>
            <person name="Guhlin J."/>
            <person name="Harrop T."/>
            <person name="Goldson S."/>
            <person name="Dearden P."/>
        </authorList>
    </citation>
    <scope>NUCLEOTIDE SEQUENCE</scope>
    <source>
        <strain evidence="1">Lincoln</strain>
        <tissue evidence="1">Whole body</tissue>
    </source>
</reference>
<protein>
    <submittedName>
        <fullName evidence="1">Uncharacterized protein</fullName>
    </submittedName>
</protein>
<accession>A0AA39C3G7</accession>
<dbReference type="Proteomes" id="UP001168972">
    <property type="component" value="Unassembled WGS sequence"/>
</dbReference>